<proteinExistence type="inferred from homology"/>
<dbReference type="Pfam" id="PF00041">
    <property type="entry name" value="fn3"/>
    <property type="match status" value="1"/>
</dbReference>
<evidence type="ECO:0000256" key="3">
    <source>
        <dbReference type="SAM" id="Coils"/>
    </source>
</evidence>
<keyword evidence="2 3" id="KW-0175">Coiled coil</keyword>
<dbReference type="OrthoDB" id="2123794at2759"/>
<feature type="compositionally biased region" description="Polar residues" evidence="4">
    <location>
        <begin position="26"/>
        <end position="48"/>
    </location>
</feature>
<feature type="region of interest" description="Disordered" evidence="4">
    <location>
        <begin position="694"/>
        <end position="722"/>
    </location>
</feature>
<feature type="coiled-coil region" evidence="3">
    <location>
        <begin position="56"/>
        <end position="90"/>
    </location>
</feature>
<comment type="caution">
    <text evidence="6">The sequence shown here is derived from an EMBL/GenBank/DDBJ whole genome shotgun (WGS) entry which is preliminary data.</text>
</comment>
<dbReference type="Proteomes" id="UP000319731">
    <property type="component" value="Unassembled WGS sequence"/>
</dbReference>
<dbReference type="EMBL" id="QEAO01000074">
    <property type="protein sequence ID" value="TPX30345.1"/>
    <property type="molecule type" value="Genomic_DNA"/>
</dbReference>
<dbReference type="PANTHER" id="PTHR16650">
    <property type="entry name" value="C21ORF13-RELATED"/>
    <property type="match status" value="1"/>
</dbReference>
<accession>A0A507BYD1</accession>
<protein>
    <recommendedName>
        <fullName evidence="5">Fibronectin type-III domain-containing protein</fullName>
    </recommendedName>
</protein>
<evidence type="ECO:0000256" key="1">
    <source>
        <dbReference type="ARBA" id="ARBA00010229"/>
    </source>
</evidence>
<comment type="similarity">
    <text evidence="1">Belongs to the LCA5 family.</text>
</comment>
<organism evidence="6 7">
    <name type="scientific">Synchytrium microbalum</name>
    <dbReference type="NCBI Taxonomy" id="1806994"/>
    <lineage>
        <taxon>Eukaryota</taxon>
        <taxon>Fungi</taxon>
        <taxon>Fungi incertae sedis</taxon>
        <taxon>Chytridiomycota</taxon>
        <taxon>Chytridiomycota incertae sedis</taxon>
        <taxon>Chytridiomycetes</taxon>
        <taxon>Synchytriales</taxon>
        <taxon>Synchytriaceae</taxon>
        <taxon>Synchytrium</taxon>
    </lineage>
</organism>
<feature type="compositionally biased region" description="Low complexity" evidence="4">
    <location>
        <begin position="707"/>
        <end position="720"/>
    </location>
</feature>
<dbReference type="GeneID" id="42007299"/>
<dbReference type="Gene3D" id="2.60.40.10">
    <property type="entry name" value="Immunoglobulins"/>
    <property type="match status" value="1"/>
</dbReference>
<sequence>MIQTPIEAKEEVKRVIRPRDAFLPNINRSPSPDMTSKNNNNVSQNPDTVSSFLGQLERIRNMLKTRENEIARLRQENAMLKQVERRQRKDIEHLESQTEDAPRIINGLRNEIKLKAYFVQHTADARQLRLNSEDLSRLKSEKAKLDTLIAAEDLSTRDDLEKKLEDVIAKLGERDVELADSKKKADLLDKNLNAENRLLRARVHTLETDGAMMKDLLERTEEDGKEKDKEIANLSIYRYNMVHKKPEGPCKVCAKRERQEVEAKRRQGILETLPVLSTPTTTVTSATSVKVSATITSSIPVGEASLRVVYSQTPITSITSATPTVVLQADQTEWTAEVTELEFGRSYYFGVFASRDGVNGPIHASELVYVDAIPSTPQPPSIIPRHTTPPTMLIRILTNTEYVGTPIAKYQVYKSTQPTLQDAILLTELNVDDLVESEAGAAKVEEFDYVDCPLAIPFYFGVVAFNACGASCMSEASHVAVLDLPPAIPTQPIPKKSSPTSINLHMCTPPTGGSLANTFRIVCEALTASDQVDESSIRDLQITNITTPSACHTEIQNLDPSTNYRFQVYAKNSIGWSPASAYSNVIKLESMIPPIPTPNARVLSPTTAIVEFKTPDSVPSNVVVDGIRVYSSSSVDMDDAKLEATVAFGESECRLEFAQRGAVLWISACHVGGEVEGERTVPVFLPLPAALPIPASPPSTPSQLDDTTSTPPSAPTTTTSILSKSNYRSSYLHGSQSALDASPRGSLESIYQKNAAKSNSHNKTRKTRLDIPPPARSETTGGLNRGTMGTKLSNANLKSSSSLHGSLSSATNGKR</sequence>
<dbReference type="InterPro" id="IPR028933">
    <property type="entry name" value="Lebercilin_dom"/>
</dbReference>
<keyword evidence="7" id="KW-1185">Reference proteome</keyword>
<dbReference type="InterPro" id="IPR026188">
    <property type="entry name" value="Lebercilin-like"/>
</dbReference>
<feature type="domain" description="Fibronectin type-III" evidence="5">
    <location>
        <begin position="488"/>
        <end position="590"/>
    </location>
</feature>
<dbReference type="InterPro" id="IPR013783">
    <property type="entry name" value="Ig-like_fold"/>
</dbReference>
<evidence type="ECO:0000313" key="6">
    <source>
        <dbReference type="EMBL" id="TPX30345.1"/>
    </source>
</evidence>
<dbReference type="CDD" id="cd00063">
    <property type="entry name" value="FN3"/>
    <property type="match status" value="1"/>
</dbReference>
<dbReference type="PROSITE" id="PS50853">
    <property type="entry name" value="FN3"/>
    <property type="match status" value="1"/>
</dbReference>
<feature type="compositionally biased region" description="Low complexity" evidence="4">
    <location>
        <begin position="791"/>
        <end position="809"/>
    </location>
</feature>
<dbReference type="SUPFAM" id="SSF49265">
    <property type="entry name" value="Fibronectin type III"/>
    <property type="match status" value="1"/>
</dbReference>
<dbReference type="GO" id="GO:0005930">
    <property type="term" value="C:axoneme"/>
    <property type="evidence" value="ECO:0007669"/>
    <property type="project" value="TreeGrafter"/>
</dbReference>
<evidence type="ECO:0000313" key="7">
    <source>
        <dbReference type="Proteomes" id="UP000319731"/>
    </source>
</evidence>
<dbReference type="InterPro" id="IPR003961">
    <property type="entry name" value="FN3_dom"/>
</dbReference>
<feature type="region of interest" description="Disordered" evidence="4">
    <location>
        <begin position="754"/>
        <end position="815"/>
    </location>
</feature>
<reference evidence="6 7" key="1">
    <citation type="journal article" date="2019" name="Sci. Rep.">
        <title>Comparative genomics of chytrid fungi reveal insights into the obligate biotrophic and pathogenic lifestyle of Synchytrium endobioticum.</title>
        <authorList>
            <person name="van de Vossenberg B.T.L.H."/>
            <person name="Warris S."/>
            <person name="Nguyen H.D.T."/>
            <person name="van Gent-Pelzer M.P.E."/>
            <person name="Joly D.L."/>
            <person name="van de Geest H.C."/>
            <person name="Bonants P.J.M."/>
            <person name="Smith D.S."/>
            <person name="Levesque C.A."/>
            <person name="van der Lee T.A.J."/>
        </authorList>
    </citation>
    <scope>NUCLEOTIDE SEQUENCE [LARGE SCALE GENOMIC DNA]</scope>
    <source>
        <strain evidence="6 7">JEL517</strain>
    </source>
</reference>
<dbReference type="PANTHER" id="PTHR16650:SF6">
    <property type="entry name" value="GH21622P"/>
    <property type="match status" value="1"/>
</dbReference>
<evidence type="ECO:0000256" key="4">
    <source>
        <dbReference type="SAM" id="MobiDB-lite"/>
    </source>
</evidence>
<dbReference type="SMART" id="SM00060">
    <property type="entry name" value="FN3"/>
    <property type="match status" value="2"/>
</dbReference>
<evidence type="ECO:0000256" key="2">
    <source>
        <dbReference type="ARBA" id="ARBA00023054"/>
    </source>
</evidence>
<evidence type="ECO:0000259" key="5">
    <source>
        <dbReference type="PROSITE" id="PS50853"/>
    </source>
</evidence>
<dbReference type="RefSeq" id="XP_031022022.1">
    <property type="nucleotide sequence ID" value="XM_031172002.1"/>
</dbReference>
<name>A0A507BYD1_9FUNG</name>
<gene>
    <name evidence="6" type="ORF">SmJEL517_g06076</name>
</gene>
<dbReference type="AlphaFoldDB" id="A0A507BYD1"/>
<dbReference type="Pfam" id="PF15619">
    <property type="entry name" value="Lebercilin"/>
    <property type="match status" value="1"/>
</dbReference>
<dbReference type="InterPro" id="IPR036116">
    <property type="entry name" value="FN3_sf"/>
</dbReference>
<dbReference type="STRING" id="1806994.A0A507BYD1"/>
<feature type="region of interest" description="Disordered" evidence="4">
    <location>
        <begin position="23"/>
        <end position="48"/>
    </location>
</feature>
<dbReference type="GO" id="GO:0042073">
    <property type="term" value="P:intraciliary transport"/>
    <property type="evidence" value="ECO:0007669"/>
    <property type="project" value="TreeGrafter"/>
</dbReference>